<dbReference type="PANTHER" id="PTHR44051">
    <property type="entry name" value="GLUTATHIONE S-TRANSFERASE-RELATED"/>
    <property type="match status" value="1"/>
</dbReference>
<dbReference type="InterPro" id="IPR004045">
    <property type="entry name" value="Glutathione_S-Trfase_N"/>
</dbReference>
<sequence length="204" mass="22719">MKVYNNPFSGSGFKVTAVVHELGLDVEFITVDLAKGQQLQPAFLAINPHAKVPVLVDGDLIVWESNAIVTYLGAKVPERGLMPTDPRGLAEVQKWLHWHSAAFYGNAFKVNWNTYYQKLFGHPKDEKVLAEGMEAVKRDLKVLEAALTGREYLTGKLSVADFALATTLLMRDMAGIDLRPFPNVKAWAERMDARPSMQKARPPV</sequence>
<reference evidence="4 5" key="1">
    <citation type="submission" date="2023-12" db="EMBL/GenBank/DDBJ databases">
        <title>the genome sequence of Hyalangium sp. s54d21.</title>
        <authorList>
            <person name="Zhang X."/>
        </authorList>
    </citation>
    <scope>NUCLEOTIDE SEQUENCE [LARGE SCALE GENOMIC DNA]</scope>
    <source>
        <strain evidence="5">s54d21</strain>
    </source>
</reference>
<dbReference type="Pfam" id="PF02798">
    <property type="entry name" value="GST_N"/>
    <property type="match status" value="1"/>
</dbReference>
<evidence type="ECO:0000313" key="5">
    <source>
        <dbReference type="Proteomes" id="UP001291309"/>
    </source>
</evidence>
<comment type="caution">
    <text evidence="4">The sequence shown here is derived from an EMBL/GenBank/DDBJ whole genome shotgun (WGS) entry which is preliminary data.</text>
</comment>
<evidence type="ECO:0000256" key="1">
    <source>
        <dbReference type="RuleBase" id="RU003494"/>
    </source>
</evidence>
<name>A0ABU5HF82_9BACT</name>
<dbReference type="InterPro" id="IPR004046">
    <property type="entry name" value="GST_C"/>
</dbReference>
<dbReference type="SFLD" id="SFLDG00358">
    <property type="entry name" value="Main_(cytGST)"/>
    <property type="match status" value="1"/>
</dbReference>
<dbReference type="Gene3D" id="1.20.1050.10">
    <property type="match status" value="1"/>
</dbReference>
<dbReference type="InterPro" id="IPR036249">
    <property type="entry name" value="Thioredoxin-like_sf"/>
</dbReference>
<dbReference type="RefSeq" id="WP_321550844.1">
    <property type="nucleotide sequence ID" value="NZ_JAXIVS010000018.1"/>
</dbReference>
<keyword evidence="5" id="KW-1185">Reference proteome</keyword>
<dbReference type="Gene3D" id="3.40.30.10">
    <property type="entry name" value="Glutaredoxin"/>
    <property type="match status" value="1"/>
</dbReference>
<dbReference type="InterPro" id="IPR040079">
    <property type="entry name" value="Glutathione_S-Trfase"/>
</dbReference>
<evidence type="ECO:0000313" key="4">
    <source>
        <dbReference type="EMBL" id="MDY7232129.1"/>
    </source>
</evidence>
<feature type="domain" description="GST C-terminal" evidence="3">
    <location>
        <begin position="85"/>
        <end position="204"/>
    </location>
</feature>
<dbReference type="Proteomes" id="UP001291309">
    <property type="component" value="Unassembled WGS sequence"/>
</dbReference>
<dbReference type="EMBL" id="JAXIVS010000018">
    <property type="protein sequence ID" value="MDY7232129.1"/>
    <property type="molecule type" value="Genomic_DNA"/>
</dbReference>
<dbReference type="Pfam" id="PF00043">
    <property type="entry name" value="GST_C"/>
    <property type="match status" value="1"/>
</dbReference>
<dbReference type="SUPFAM" id="SSF47616">
    <property type="entry name" value="GST C-terminal domain-like"/>
    <property type="match status" value="1"/>
</dbReference>
<evidence type="ECO:0000259" key="2">
    <source>
        <dbReference type="PROSITE" id="PS50404"/>
    </source>
</evidence>
<dbReference type="PROSITE" id="PS50405">
    <property type="entry name" value="GST_CTER"/>
    <property type="match status" value="1"/>
</dbReference>
<proteinExistence type="inferred from homology"/>
<organism evidence="4 5">
    <name type="scientific">Hyalangium rubrum</name>
    <dbReference type="NCBI Taxonomy" id="3103134"/>
    <lineage>
        <taxon>Bacteria</taxon>
        <taxon>Pseudomonadati</taxon>
        <taxon>Myxococcota</taxon>
        <taxon>Myxococcia</taxon>
        <taxon>Myxococcales</taxon>
        <taxon>Cystobacterineae</taxon>
        <taxon>Archangiaceae</taxon>
        <taxon>Hyalangium</taxon>
    </lineage>
</organism>
<dbReference type="PROSITE" id="PS50404">
    <property type="entry name" value="GST_NTER"/>
    <property type="match status" value="1"/>
</dbReference>
<comment type="similarity">
    <text evidence="1">Belongs to the GST superfamily.</text>
</comment>
<dbReference type="PANTHER" id="PTHR44051:SF8">
    <property type="entry name" value="GLUTATHIONE S-TRANSFERASE GSTA"/>
    <property type="match status" value="1"/>
</dbReference>
<dbReference type="SFLD" id="SFLDS00019">
    <property type="entry name" value="Glutathione_Transferase_(cytos"/>
    <property type="match status" value="1"/>
</dbReference>
<dbReference type="SUPFAM" id="SSF52833">
    <property type="entry name" value="Thioredoxin-like"/>
    <property type="match status" value="1"/>
</dbReference>
<feature type="domain" description="GST N-terminal" evidence="2">
    <location>
        <begin position="1"/>
        <end position="80"/>
    </location>
</feature>
<dbReference type="InterPro" id="IPR036282">
    <property type="entry name" value="Glutathione-S-Trfase_C_sf"/>
</dbReference>
<dbReference type="InterPro" id="IPR010987">
    <property type="entry name" value="Glutathione-S-Trfase_C-like"/>
</dbReference>
<evidence type="ECO:0000259" key="3">
    <source>
        <dbReference type="PROSITE" id="PS50405"/>
    </source>
</evidence>
<gene>
    <name evidence="4" type="ORF">SYV04_37420</name>
</gene>
<protein>
    <submittedName>
        <fullName evidence="4">Glutathione S-transferase family protein</fullName>
    </submittedName>
</protein>
<dbReference type="SFLD" id="SFLDG01150">
    <property type="entry name" value="Main.1:_Beta-like"/>
    <property type="match status" value="1"/>
</dbReference>
<accession>A0ABU5HF82</accession>